<dbReference type="Proteomes" id="UP000789901">
    <property type="component" value="Unassembled WGS sequence"/>
</dbReference>
<proteinExistence type="predicted"/>
<organism evidence="1 2">
    <name type="scientific">Gigaspora margarita</name>
    <dbReference type="NCBI Taxonomy" id="4874"/>
    <lineage>
        <taxon>Eukaryota</taxon>
        <taxon>Fungi</taxon>
        <taxon>Fungi incertae sedis</taxon>
        <taxon>Mucoromycota</taxon>
        <taxon>Glomeromycotina</taxon>
        <taxon>Glomeromycetes</taxon>
        <taxon>Diversisporales</taxon>
        <taxon>Gigasporaceae</taxon>
        <taxon>Gigaspora</taxon>
    </lineage>
</organism>
<evidence type="ECO:0000313" key="1">
    <source>
        <dbReference type="EMBL" id="CAG8542220.1"/>
    </source>
</evidence>
<gene>
    <name evidence="1" type="ORF">GMARGA_LOCUS4141</name>
</gene>
<name>A0ABM8W720_GIGMA</name>
<protein>
    <submittedName>
        <fullName evidence="1">36830_t:CDS:1</fullName>
    </submittedName>
</protein>
<evidence type="ECO:0000313" key="2">
    <source>
        <dbReference type="Proteomes" id="UP000789901"/>
    </source>
</evidence>
<keyword evidence="2" id="KW-1185">Reference proteome</keyword>
<sequence>EERNLTCGKYKDGVVRLIPQDELKETRSLIKDECSQIKQILQDIDEEENE</sequence>
<reference evidence="1 2" key="1">
    <citation type="submission" date="2021-06" db="EMBL/GenBank/DDBJ databases">
        <authorList>
            <person name="Kallberg Y."/>
            <person name="Tangrot J."/>
            <person name="Rosling A."/>
        </authorList>
    </citation>
    <scope>NUCLEOTIDE SEQUENCE [LARGE SCALE GENOMIC DNA]</scope>
    <source>
        <strain evidence="1 2">120-4 pot B 10/14</strain>
    </source>
</reference>
<accession>A0ABM8W720</accession>
<comment type="caution">
    <text evidence="1">The sequence shown here is derived from an EMBL/GenBank/DDBJ whole genome shotgun (WGS) entry which is preliminary data.</text>
</comment>
<dbReference type="EMBL" id="CAJVQB010001593">
    <property type="protein sequence ID" value="CAG8542220.1"/>
    <property type="molecule type" value="Genomic_DNA"/>
</dbReference>
<feature type="non-terminal residue" evidence="1">
    <location>
        <position position="1"/>
    </location>
</feature>